<dbReference type="GO" id="GO:0008080">
    <property type="term" value="F:N-acetyltransferase activity"/>
    <property type="evidence" value="ECO:0007669"/>
    <property type="project" value="InterPro"/>
</dbReference>
<evidence type="ECO:0000313" key="6">
    <source>
        <dbReference type="EMBL" id="TRU49702.1"/>
    </source>
</evidence>
<dbReference type="InterPro" id="IPR016181">
    <property type="entry name" value="Acyl_CoA_acyltransferase"/>
</dbReference>
<keyword evidence="3 6" id="KW-0808">Transferase</keyword>
<name>A0A552FSK5_MICAE</name>
<dbReference type="Proteomes" id="UP000316958">
    <property type="component" value="Unassembled WGS sequence"/>
</dbReference>
<proteinExistence type="inferred from homology"/>
<dbReference type="AlphaFoldDB" id="A0A552FSK5"/>
<reference evidence="6 7" key="1">
    <citation type="submission" date="2019-01" db="EMBL/GenBank/DDBJ databases">
        <title>Coherence of Microcystis species and biogeography revealed through population genomics.</title>
        <authorList>
            <person name="Perez-Carrascal O.M."/>
            <person name="Terrat Y."/>
            <person name="Giani A."/>
            <person name="Fortin N."/>
            <person name="Tromas N."/>
            <person name="Shapiro B.J."/>
        </authorList>
    </citation>
    <scope>NUCLEOTIDE SEQUENCE [LARGE SCALE GENOMIC DNA]</scope>
    <source>
        <strain evidence="6">Ma_QC_Ch_20071001_S25D</strain>
    </source>
</reference>
<protein>
    <submittedName>
        <fullName evidence="6">Ribosomal-protein-alanine N-acetyltransferase</fullName>
    </submittedName>
</protein>
<comment type="similarity">
    <text evidence="1">Belongs to the acetyltransferase family. RimI subfamily.</text>
</comment>
<feature type="domain" description="N-acetyltransferase" evidence="5">
    <location>
        <begin position="4"/>
        <end position="151"/>
    </location>
</feature>
<accession>A0A552FSK5</accession>
<evidence type="ECO:0000313" key="7">
    <source>
        <dbReference type="Proteomes" id="UP000316958"/>
    </source>
</evidence>
<dbReference type="Gene3D" id="3.40.630.30">
    <property type="match status" value="1"/>
</dbReference>
<sequence>MPKIELKTPKYADIAGMESLDRTSLGGIWTLSGYERELNNPNSELLILSLPSNPETIIGLACFWAILEEAHITLLAIYPDYQRQGLGKLLLYKLLEKAVQRQLERATLEVRVSNQSAIALYEHFGFRVAGERKNYYPQTGESALIFWRNDLQRAAFQEQLSKWRQEMLSRLEQGEWQLEEETRAKIDTMEMQ</sequence>
<dbReference type="PANTHER" id="PTHR43420:SF44">
    <property type="entry name" value="ACETYLTRANSFERASE YPEA"/>
    <property type="match status" value="1"/>
</dbReference>
<keyword evidence="4" id="KW-0012">Acyltransferase</keyword>
<dbReference type="Pfam" id="PF00583">
    <property type="entry name" value="Acetyltransf_1"/>
    <property type="match status" value="1"/>
</dbReference>
<dbReference type="InterPro" id="IPR006464">
    <property type="entry name" value="AcTrfase_RimI/Ard1"/>
</dbReference>
<evidence type="ECO:0000259" key="5">
    <source>
        <dbReference type="PROSITE" id="PS51186"/>
    </source>
</evidence>
<evidence type="ECO:0000256" key="3">
    <source>
        <dbReference type="ARBA" id="ARBA00022679"/>
    </source>
</evidence>
<comment type="caution">
    <text evidence="6">The sequence shown here is derived from an EMBL/GenBank/DDBJ whole genome shotgun (WGS) entry which is preliminary data.</text>
</comment>
<evidence type="ECO:0000256" key="2">
    <source>
        <dbReference type="ARBA" id="ARBA00022490"/>
    </source>
</evidence>
<organism evidence="6 7">
    <name type="scientific">Microcystis aeruginosa Ma_QC_Ch_20071001_S25D</name>
    <dbReference type="NCBI Taxonomy" id="2486250"/>
    <lineage>
        <taxon>Bacteria</taxon>
        <taxon>Bacillati</taxon>
        <taxon>Cyanobacteriota</taxon>
        <taxon>Cyanophyceae</taxon>
        <taxon>Oscillatoriophycideae</taxon>
        <taxon>Chroococcales</taxon>
        <taxon>Microcystaceae</taxon>
        <taxon>Microcystis</taxon>
    </lineage>
</organism>
<evidence type="ECO:0000256" key="4">
    <source>
        <dbReference type="ARBA" id="ARBA00023315"/>
    </source>
</evidence>
<dbReference type="SUPFAM" id="SSF55729">
    <property type="entry name" value="Acyl-CoA N-acyltransferases (Nat)"/>
    <property type="match status" value="1"/>
</dbReference>
<dbReference type="EMBL" id="SFBE01000200">
    <property type="protein sequence ID" value="TRU49702.1"/>
    <property type="molecule type" value="Genomic_DNA"/>
</dbReference>
<dbReference type="InterPro" id="IPR050680">
    <property type="entry name" value="YpeA/RimI_acetyltransf"/>
</dbReference>
<evidence type="ECO:0000256" key="1">
    <source>
        <dbReference type="ARBA" id="ARBA00005395"/>
    </source>
</evidence>
<dbReference type="InterPro" id="IPR000182">
    <property type="entry name" value="GNAT_dom"/>
</dbReference>
<keyword evidence="2" id="KW-0963">Cytoplasm</keyword>
<dbReference type="PROSITE" id="PS51186">
    <property type="entry name" value="GNAT"/>
    <property type="match status" value="1"/>
</dbReference>
<gene>
    <name evidence="6" type="primary">rimI</name>
    <name evidence="6" type="ORF">EWV57_11895</name>
</gene>
<dbReference type="NCBIfam" id="TIGR01575">
    <property type="entry name" value="rimI"/>
    <property type="match status" value="1"/>
</dbReference>
<dbReference type="PANTHER" id="PTHR43420">
    <property type="entry name" value="ACETYLTRANSFERASE"/>
    <property type="match status" value="1"/>
</dbReference>